<reference evidence="4" key="1">
    <citation type="submission" date="2013-03" db="EMBL/GenBank/DDBJ databases">
        <title>The Genome Sequence of Anopheles epiroticus epiroticus2.</title>
        <authorList>
            <consortium name="The Broad Institute Genomics Platform"/>
            <person name="Neafsey D.E."/>
            <person name="Howell P."/>
            <person name="Walker B."/>
            <person name="Young S.K."/>
            <person name="Zeng Q."/>
            <person name="Gargeya S."/>
            <person name="Fitzgerald M."/>
            <person name="Haas B."/>
            <person name="Abouelleil A."/>
            <person name="Allen A.W."/>
            <person name="Alvarado L."/>
            <person name="Arachchi H.M."/>
            <person name="Berlin A.M."/>
            <person name="Chapman S.B."/>
            <person name="Gainer-Dewar J."/>
            <person name="Goldberg J."/>
            <person name="Griggs A."/>
            <person name="Gujja S."/>
            <person name="Hansen M."/>
            <person name="Howarth C."/>
            <person name="Imamovic A."/>
            <person name="Ireland A."/>
            <person name="Larimer J."/>
            <person name="McCowan C."/>
            <person name="Murphy C."/>
            <person name="Pearson M."/>
            <person name="Poon T.W."/>
            <person name="Priest M."/>
            <person name="Roberts A."/>
            <person name="Saif S."/>
            <person name="Shea T."/>
            <person name="Sisk P."/>
            <person name="Sykes S."/>
            <person name="Wortman J."/>
            <person name="Nusbaum C."/>
            <person name="Birren B."/>
        </authorList>
    </citation>
    <scope>NUCLEOTIDE SEQUENCE [LARGE SCALE GENOMIC DNA]</scope>
    <source>
        <strain evidence="4">Epiroticus2</strain>
    </source>
</reference>
<dbReference type="SUPFAM" id="SSF52058">
    <property type="entry name" value="L domain-like"/>
    <property type="match status" value="1"/>
</dbReference>
<evidence type="ECO:0008006" key="5">
    <source>
        <dbReference type="Google" id="ProtNLM"/>
    </source>
</evidence>
<dbReference type="InterPro" id="IPR050333">
    <property type="entry name" value="SLRP"/>
</dbReference>
<dbReference type="InterPro" id="IPR001611">
    <property type="entry name" value="Leu-rich_rpt"/>
</dbReference>
<organism evidence="3 4">
    <name type="scientific">Anopheles epiroticus</name>
    <dbReference type="NCBI Taxonomy" id="199890"/>
    <lineage>
        <taxon>Eukaryota</taxon>
        <taxon>Metazoa</taxon>
        <taxon>Ecdysozoa</taxon>
        <taxon>Arthropoda</taxon>
        <taxon>Hexapoda</taxon>
        <taxon>Insecta</taxon>
        <taxon>Pterygota</taxon>
        <taxon>Neoptera</taxon>
        <taxon>Endopterygota</taxon>
        <taxon>Diptera</taxon>
        <taxon>Nematocera</taxon>
        <taxon>Culicoidea</taxon>
        <taxon>Culicidae</taxon>
        <taxon>Anophelinae</taxon>
        <taxon>Anopheles</taxon>
    </lineage>
</organism>
<dbReference type="STRING" id="199890.A0A182PQG1"/>
<reference evidence="3" key="2">
    <citation type="submission" date="2020-05" db="UniProtKB">
        <authorList>
            <consortium name="EnsemblMetazoa"/>
        </authorList>
    </citation>
    <scope>IDENTIFICATION</scope>
    <source>
        <strain evidence="3">Epiroticus2</strain>
    </source>
</reference>
<dbReference type="InterPro" id="IPR032675">
    <property type="entry name" value="LRR_dom_sf"/>
</dbReference>
<protein>
    <recommendedName>
        <fullName evidence="5">Leucine rich immune protein (Coil-less)</fullName>
    </recommendedName>
</protein>
<name>A0A182PQG1_9DIPT</name>
<dbReference type="Proteomes" id="UP000075885">
    <property type="component" value="Unassembled WGS sequence"/>
</dbReference>
<dbReference type="SMART" id="SM00369">
    <property type="entry name" value="LRR_TYP"/>
    <property type="match status" value="3"/>
</dbReference>
<dbReference type="Pfam" id="PF13855">
    <property type="entry name" value="LRR_8"/>
    <property type="match status" value="1"/>
</dbReference>
<evidence type="ECO:0000313" key="3">
    <source>
        <dbReference type="EnsemblMetazoa" id="AEPI009192-PA"/>
    </source>
</evidence>
<dbReference type="Gene3D" id="3.80.10.10">
    <property type="entry name" value="Ribonuclease Inhibitor"/>
    <property type="match status" value="2"/>
</dbReference>
<dbReference type="PANTHER" id="PTHR45712:SF22">
    <property type="entry name" value="INSULIN-LIKE GROWTH FACTOR-BINDING PROTEIN COMPLEX ACID LABILE SUBUNIT"/>
    <property type="match status" value="1"/>
</dbReference>
<dbReference type="GO" id="GO:0005615">
    <property type="term" value="C:extracellular space"/>
    <property type="evidence" value="ECO:0007669"/>
    <property type="project" value="TreeGrafter"/>
</dbReference>
<evidence type="ECO:0000256" key="2">
    <source>
        <dbReference type="ARBA" id="ARBA00022737"/>
    </source>
</evidence>
<accession>A0A182PQG1</accession>
<dbReference type="EnsemblMetazoa" id="AEPI009192-RA">
    <property type="protein sequence ID" value="AEPI009192-PA"/>
    <property type="gene ID" value="AEPI009192"/>
</dbReference>
<evidence type="ECO:0000313" key="4">
    <source>
        <dbReference type="Proteomes" id="UP000075885"/>
    </source>
</evidence>
<dbReference type="AlphaFoldDB" id="A0A182PQG1"/>
<dbReference type="VEuPathDB" id="VectorBase:AEPI009192"/>
<keyword evidence="2" id="KW-0677">Repeat</keyword>
<keyword evidence="1" id="KW-0433">Leucine-rich repeat</keyword>
<evidence type="ECO:0000256" key="1">
    <source>
        <dbReference type="ARBA" id="ARBA00022614"/>
    </source>
</evidence>
<dbReference type="InterPro" id="IPR003591">
    <property type="entry name" value="Leu-rich_rpt_typical-subtyp"/>
</dbReference>
<dbReference type="PANTHER" id="PTHR45712">
    <property type="entry name" value="AGAP008170-PA"/>
    <property type="match status" value="1"/>
</dbReference>
<keyword evidence="4" id="KW-1185">Reference proteome</keyword>
<sequence>MNIQCTRNVLALIHSNVHSITHLQCAKGDRAKPLPSTFCGSDSNYVKTNRYHVYLIQNYTEHTFTVQDNGTYEMYFLYEAPLLRYVYIQHNLKVSLVHIETCSLVRVPRTIRNVPNVRDLILKWCRIRQLDLSDFVDLHSLYVLDLTGNQILSIVALPTGSAIPIHRLYLANNTLHHLNVSVLGGLQELRCLVLESNRIEAVVTPVVLPKLEELSLRNNRLSALNCTDWYLPALKYFFCSNNRLASAPIEWQSMWRMLTLDLSFNRLHSFRMDDIYLTQLLALNLAANELTDVVTTQRHLRVPLGRLQLAQNRLTELDISRWGMPNLWELNVNHNRLTELGDVFVRFPSLGPMMILPNNPWSCEWLNRVHPTDLRRKNYGCLDTNDTCPVGRVKVLDGGWICCW</sequence>
<proteinExistence type="predicted"/>